<accession>A0ACB0KGF6</accession>
<dbReference type="Proteomes" id="UP001177021">
    <property type="component" value="Unassembled WGS sequence"/>
</dbReference>
<organism evidence="1 2">
    <name type="scientific">Trifolium pratense</name>
    <name type="common">Red clover</name>
    <dbReference type="NCBI Taxonomy" id="57577"/>
    <lineage>
        <taxon>Eukaryota</taxon>
        <taxon>Viridiplantae</taxon>
        <taxon>Streptophyta</taxon>
        <taxon>Embryophyta</taxon>
        <taxon>Tracheophyta</taxon>
        <taxon>Spermatophyta</taxon>
        <taxon>Magnoliopsida</taxon>
        <taxon>eudicotyledons</taxon>
        <taxon>Gunneridae</taxon>
        <taxon>Pentapetalae</taxon>
        <taxon>rosids</taxon>
        <taxon>fabids</taxon>
        <taxon>Fabales</taxon>
        <taxon>Fabaceae</taxon>
        <taxon>Papilionoideae</taxon>
        <taxon>50 kb inversion clade</taxon>
        <taxon>NPAAA clade</taxon>
        <taxon>Hologalegina</taxon>
        <taxon>IRL clade</taxon>
        <taxon>Trifolieae</taxon>
        <taxon>Trifolium</taxon>
    </lineage>
</organism>
<comment type="caution">
    <text evidence="1">The sequence shown here is derived from an EMBL/GenBank/DDBJ whole genome shotgun (WGS) entry which is preliminary data.</text>
</comment>
<reference evidence="1" key="1">
    <citation type="submission" date="2023-10" db="EMBL/GenBank/DDBJ databases">
        <authorList>
            <person name="Rodriguez Cubillos JULIANA M."/>
            <person name="De Vega J."/>
        </authorList>
    </citation>
    <scope>NUCLEOTIDE SEQUENCE</scope>
</reference>
<name>A0ACB0KGF6_TRIPR</name>
<evidence type="ECO:0000313" key="1">
    <source>
        <dbReference type="EMBL" id="CAJ2655448.1"/>
    </source>
</evidence>
<sequence>MLNLEENQMRKQTYEQGNITVQFPATVIGRGLEPLDDRTGLRTRLCDPVDRILVVKTKKNILLISNIY</sequence>
<evidence type="ECO:0000313" key="2">
    <source>
        <dbReference type="Proteomes" id="UP001177021"/>
    </source>
</evidence>
<keyword evidence="2" id="KW-1185">Reference proteome</keyword>
<protein>
    <submittedName>
        <fullName evidence="1">Uncharacterized protein</fullName>
    </submittedName>
</protein>
<proteinExistence type="predicted"/>
<dbReference type="EMBL" id="CASHSV030000206">
    <property type="protein sequence ID" value="CAJ2655448.1"/>
    <property type="molecule type" value="Genomic_DNA"/>
</dbReference>
<gene>
    <name evidence="1" type="ORF">MILVUS5_LOCUS22381</name>
</gene>